<sequence length="200" mass="22876">MTNPPLINRRQFIQLVAIASASWPLISHAEKKTLGKDTDLVYKNLSDPWLTLASVQEHLFPADDTSPGAKDIFALRYLQSTLSAPNADKEDVDFIYQGVGWLNDLSTTMHKNKFIKLNSDEKEKVLRKIETSRAGNRWLSSMMTYLIEALLSDPVYGGNKDQKGWKWLEHQPGFPLPTTQQVYFNLVNHSQKNTRRRTKS</sequence>
<dbReference type="EMBL" id="UOFH01000336">
    <property type="protein sequence ID" value="VAW66134.1"/>
    <property type="molecule type" value="Genomic_DNA"/>
</dbReference>
<evidence type="ECO:0008006" key="2">
    <source>
        <dbReference type="Google" id="ProtNLM"/>
    </source>
</evidence>
<gene>
    <name evidence="1" type="ORF">MNBD_GAMMA08-2388</name>
</gene>
<evidence type="ECO:0000313" key="1">
    <source>
        <dbReference type="EMBL" id="VAW66134.1"/>
    </source>
</evidence>
<dbReference type="InterPro" id="IPR006311">
    <property type="entry name" value="TAT_signal"/>
</dbReference>
<organism evidence="1">
    <name type="scientific">hydrothermal vent metagenome</name>
    <dbReference type="NCBI Taxonomy" id="652676"/>
    <lineage>
        <taxon>unclassified sequences</taxon>
        <taxon>metagenomes</taxon>
        <taxon>ecological metagenomes</taxon>
    </lineage>
</organism>
<dbReference type="AlphaFoldDB" id="A0A3B0YBS9"/>
<proteinExistence type="predicted"/>
<protein>
    <recommendedName>
        <fullName evidence="2">Tat (Twin-arginine translocation) pathway signal sequence domain protein</fullName>
    </recommendedName>
</protein>
<dbReference type="PROSITE" id="PS51318">
    <property type="entry name" value="TAT"/>
    <property type="match status" value="1"/>
</dbReference>
<reference evidence="1" key="1">
    <citation type="submission" date="2018-06" db="EMBL/GenBank/DDBJ databases">
        <authorList>
            <person name="Zhirakovskaya E."/>
        </authorList>
    </citation>
    <scope>NUCLEOTIDE SEQUENCE</scope>
</reference>
<name>A0A3B0YBS9_9ZZZZ</name>
<dbReference type="InterPro" id="IPR027056">
    <property type="entry name" value="Gluconate_2DH_su3"/>
</dbReference>
<dbReference type="Pfam" id="PF13618">
    <property type="entry name" value="Gluconate_2-dh3"/>
    <property type="match status" value="1"/>
</dbReference>
<accession>A0A3B0YBS9</accession>